<reference evidence="6" key="1">
    <citation type="submission" date="2020-07" db="EMBL/GenBank/DDBJ databases">
        <title>Ethylene signaling mediates host invasion by parasitic plants.</title>
        <authorList>
            <person name="Yoshida S."/>
        </authorList>
    </citation>
    <scope>NUCLEOTIDE SEQUENCE</scope>
    <source>
        <strain evidence="6">Okayama</strain>
    </source>
</reference>
<dbReference type="OrthoDB" id="753382at2759"/>
<dbReference type="InterPro" id="IPR025064">
    <property type="entry name" value="DUF4005"/>
</dbReference>
<dbReference type="Gene3D" id="1.20.5.1190">
    <property type="entry name" value="iswi atpase"/>
    <property type="match status" value="1"/>
</dbReference>
<comment type="subunit">
    <text evidence="3">Binds to multiple calmodulin (CaM) in the presence of Ca(2+) and CaM-like proteins.</text>
</comment>
<feature type="region of interest" description="Disordered" evidence="4">
    <location>
        <begin position="325"/>
        <end position="403"/>
    </location>
</feature>
<evidence type="ECO:0000256" key="2">
    <source>
        <dbReference type="ARBA" id="ARBA00024341"/>
    </source>
</evidence>
<evidence type="ECO:0000313" key="6">
    <source>
        <dbReference type="EMBL" id="GFP93288.1"/>
    </source>
</evidence>
<dbReference type="PANTHER" id="PTHR32295">
    <property type="entry name" value="IQ-DOMAIN 5-RELATED"/>
    <property type="match status" value="1"/>
</dbReference>
<evidence type="ECO:0000256" key="4">
    <source>
        <dbReference type="SAM" id="MobiDB-lite"/>
    </source>
</evidence>
<evidence type="ECO:0000259" key="5">
    <source>
        <dbReference type="Pfam" id="PF13178"/>
    </source>
</evidence>
<dbReference type="Pfam" id="PF00612">
    <property type="entry name" value="IQ"/>
    <property type="match status" value="1"/>
</dbReference>
<dbReference type="AlphaFoldDB" id="A0A830C8D5"/>
<protein>
    <submittedName>
        <fullName evidence="6">Protein iq-domain 14</fullName>
    </submittedName>
</protein>
<feature type="region of interest" description="Disordered" evidence="4">
    <location>
        <begin position="17"/>
        <end position="54"/>
    </location>
</feature>
<sequence length="517" mass="57503">MGKKGSWFSAIKRVFTLSSKEKPTDGPNKKSGNTEKKKGKGILRQGESKSLIPLFREPSSIEKILGEADQLLIRPPPPTTTTSTSNTNTSFSERPKTPPALPLPLPLPASSISPRVASPNAASASVSPKATSSRPAAAPPKVKESRKEIKYVQPTLRNQNISATKIQAAYRGYLARRSFRALKGLVRLQEVVSGQNVKRQTVNAMKQMQLLVRVQTQIQSRRIQMLENQHQAYRNDKDVESTLSKWMSEAGKNENWDDSVLTKEEIEARLRKKAEAIMKRERAMAYAYSHQLWKANPKSAHNPLDIRSNGFPWWWNWLERQLPETSTSQSQAAPKNIALTPPRPTSEYKPSPRPHTPSHKPANFNFDNHDSLTPRSSRSAAIPVRPHQLHTPARTPPSKPRAFDAPLKDDDSLMSCPPFSVPSYMAPTVSAKAKARANSNPRERFPRTPGSESSRRFSFPLTPNVGSFKWNKGGGSNKDTASQMGKHDLARSIGEFSVDSAVSMPALVGRKPFNRFV</sequence>
<dbReference type="EMBL" id="BMAC01000308">
    <property type="protein sequence ID" value="GFP93288.1"/>
    <property type="molecule type" value="Genomic_DNA"/>
</dbReference>
<comment type="similarity">
    <text evidence="2">Belongs to the IQD family.</text>
</comment>
<name>A0A830C8D5_9LAMI</name>
<feature type="compositionally biased region" description="Low complexity" evidence="4">
    <location>
        <begin position="113"/>
        <end position="130"/>
    </location>
</feature>
<feature type="compositionally biased region" description="Pro residues" evidence="4">
    <location>
        <begin position="97"/>
        <end position="107"/>
    </location>
</feature>
<feature type="compositionally biased region" description="Low complexity" evidence="4">
    <location>
        <begin position="80"/>
        <end position="90"/>
    </location>
</feature>
<accession>A0A830C8D5</accession>
<feature type="compositionally biased region" description="Basic and acidic residues" evidence="4">
    <location>
        <begin position="19"/>
        <end position="36"/>
    </location>
</feature>
<keyword evidence="7" id="KW-1185">Reference proteome</keyword>
<keyword evidence="1" id="KW-0112">Calmodulin-binding</keyword>
<proteinExistence type="inferred from homology"/>
<dbReference type="Proteomes" id="UP000653305">
    <property type="component" value="Unassembled WGS sequence"/>
</dbReference>
<feature type="region of interest" description="Disordered" evidence="4">
    <location>
        <begin position="434"/>
        <end position="458"/>
    </location>
</feature>
<gene>
    <name evidence="6" type="ORF">PHJA_001473200</name>
</gene>
<dbReference type="GO" id="GO:0005516">
    <property type="term" value="F:calmodulin binding"/>
    <property type="evidence" value="ECO:0007669"/>
    <property type="project" value="UniProtKB-KW"/>
</dbReference>
<organism evidence="6 7">
    <name type="scientific">Phtheirospermum japonicum</name>
    <dbReference type="NCBI Taxonomy" id="374723"/>
    <lineage>
        <taxon>Eukaryota</taxon>
        <taxon>Viridiplantae</taxon>
        <taxon>Streptophyta</taxon>
        <taxon>Embryophyta</taxon>
        <taxon>Tracheophyta</taxon>
        <taxon>Spermatophyta</taxon>
        <taxon>Magnoliopsida</taxon>
        <taxon>eudicotyledons</taxon>
        <taxon>Gunneridae</taxon>
        <taxon>Pentapetalae</taxon>
        <taxon>asterids</taxon>
        <taxon>lamiids</taxon>
        <taxon>Lamiales</taxon>
        <taxon>Orobanchaceae</taxon>
        <taxon>Orobanchaceae incertae sedis</taxon>
        <taxon>Phtheirospermum</taxon>
    </lineage>
</organism>
<dbReference type="InterPro" id="IPR000048">
    <property type="entry name" value="IQ_motif_EF-hand-BS"/>
</dbReference>
<feature type="region of interest" description="Disordered" evidence="4">
    <location>
        <begin position="66"/>
        <end position="146"/>
    </location>
</feature>
<evidence type="ECO:0000256" key="1">
    <source>
        <dbReference type="ARBA" id="ARBA00022860"/>
    </source>
</evidence>
<dbReference type="CDD" id="cd23767">
    <property type="entry name" value="IQCD"/>
    <property type="match status" value="1"/>
</dbReference>
<evidence type="ECO:0000256" key="3">
    <source>
        <dbReference type="ARBA" id="ARBA00024378"/>
    </source>
</evidence>
<dbReference type="PANTHER" id="PTHR32295:SF113">
    <property type="entry name" value="PROTEIN IQ-DOMAIN 14"/>
    <property type="match status" value="1"/>
</dbReference>
<feature type="domain" description="DUF4005" evidence="5">
    <location>
        <begin position="406"/>
        <end position="467"/>
    </location>
</feature>
<dbReference type="PROSITE" id="PS50096">
    <property type="entry name" value="IQ"/>
    <property type="match status" value="1"/>
</dbReference>
<dbReference type="SMART" id="SM00015">
    <property type="entry name" value="IQ"/>
    <property type="match status" value="1"/>
</dbReference>
<evidence type="ECO:0000313" key="7">
    <source>
        <dbReference type="Proteomes" id="UP000653305"/>
    </source>
</evidence>
<dbReference type="Pfam" id="PF13178">
    <property type="entry name" value="DUF4005"/>
    <property type="match status" value="1"/>
</dbReference>
<comment type="caution">
    <text evidence="6">The sequence shown here is derived from an EMBL/GenBank/DDBJ whole genome shotgun (WGS) entry which is preliminary data.</text>
</comment>